<comment type="caution">
    <text evidence="1">The sequence shown here is derived from an EMBL/GenBank/DDBJ whole genome shotgun (WGS) entry which is preliminary data.</text>
</comment>
<evidence type="ECO:0000313" key="1">
    <source>
        <dbReference type="EMBL" id="KAJ0182191.1"/>
    </source>
</evidence>
<proteinExistence type="predicted"/>
<sequence>MCSSISWWRRGASVAVGGAGRVSAKGAELRLAPALPADAGPYACAVAAPAGPAARRDIDIQVRNPPKISPFIFSTELTEGSSVQVLCGVSSGDKPMYFTWLKDGAPLPANLQVEEKSLNEFSLLMFSDLTASHSGEYTCQVSNHAATVNYTATLSVKVAPVWVTEPLDAAVLLGAPLLLECAAKGHPTPAITWYRRIGEGISAGGENNERWEVINEGQWGAPVGDVGGALRTRNGSLSAAAAARAHQGLYRCSADNGVGPPLLKQVNVTVHEPAHFVDPGSNVTCVRGQAAALTCHALGDSPLAVHWTRRGVRLDLDSFRWAVSEVRAGAGLQSTLQLRAAERADAGEYRCQAHNQYGRSEILLYLHVEEPPEAPKGLKLGGVGTRWVRLVWRSEAASSRGQRFSALYTALHSLPGAEPTVSVVNLTVQLPTDGRVEGGREWAATVRGLQPACAYSLRLAAANHVGQSPHSDPLLFTTLDEAPAASPQNVRVRPASSGELHVSWAAPPQDSWNGELLGYVASWRELGRFDEEAADEAGGRAGSGVSPGWSSAELTVSGLKPFARYALALRAYNRAGAGPPSPTVYATTADGVPDVPPTSVTCESVSARSLRVRWVPPAAAHAHALRGHDLHYAPLYLSPCKFLPTI</sequence>
<organism evidence="1 2">
    <name type="scientific">Dendrolimus kikuchii</name>
    <dbReference type="NCBI Taxonomy" id="765133"/>
    <lineage>
        <taxon>Eukaryota</taxon>
        <taxon>Metazoa</taxon>
        <taxon>Ecdysozoa</taxon>
        <taxon>Arthropoda</taxon>
        <taxon>Hexapoda</taxon>
        <taxon>Insecta</taxon>
        <taxon>Pterygota</taxon>
        <taxon>Neoptera</taxon>
        <taxon>Endopterygota</taxon>
        <taxon>Lepidoptera</taxon>
        <taxon>Glossata</taxon>
        <taxon>Ditrysia</taxon>
        <taxon>Bombycoidea</taxon>
        <taxon>Lasiocampidae</taxon>
        <taxon>Dendrolimus</taxon>
    </lineage>
</organism>
<dbReference type="EMBL" id="CM034389">
    <property type="protein sequence ID" value="KAJ0182191.1"/>
    <property type="molecule type" value="Genomic_DNA"/>
</dbReference>
<keyword evidence="2" id="KW-1185">Reference proteome</keyword>
<reference evidence="1 2" key="1">
    <citation type="journal article" date="2021" name="Front. Genet.">
        <title>Chromosome-Level Genome Assembly Reveals Significant Gene Expansion in the Toll and IMD Signaling Pathways of Dendrolimus kikuchii.</title>
        <authorList>
            <person name="Zhou J."/>
            <person name="Wu P."/>
            <person name="Xiong Z."/>
            <person name="Liu N."/>
            <person name="Zhao N."/>
            <person name="Ji M."/>
            <person name="Qiu Y."/>
            <person name="Yang B."/>
        </authorList>
    </citation>
    <scope>NUCLEOTIDE SEQUENCE [LARGE SCALE GENOMIC DNA]</scope>
    <source>
        <strain evidence="1">Ann1</strain>
    </source>
</reference>
<accession>A0ACC1DF03</accession>
<name>A0ACC1DF03_9NEOP</name>
<gene>
    <name evidence="1" type="ORF">K1T71_001560</name>
</gene>
<evidence type="ECO:0000313" key="2">
    <source>
        <dbReference type="Proteomes" id="UP000824533"/>
    </source>
</evidence>
<dbReference type="Proteomes" id="UP000824533">
    <property type="component" value="Linkage Group LG03"/>
</dbReference>
<protein>
    <submittedName>
        <fullName evidence="1">Uncharacterized protein</fullName>
    </submittedName>
</protein>